<dbReference type="SUPFAM" id="SSF54928">
    <property type="entry name" value="RNA-binding domain, RBD"/>
    <property type="match status" value="1"/>
</dbReference>
<proteinExistence type="evidence at transcript level"/>
<evidence type="ECO:0000256" key="1">
    <source>
        <dbReference type="ARBA" id="ARBA00006110"/>
    </source>
</evidence>
<gene>
    <name evidence="5" type="primary">Rrp7a</name>
</gene>
<keyword evidence="3" id="KW-0175">Coiled coil</keyword>
<dbReference type="InterPro" id="IPR034890">
    <property type="entry name" value="Rrp7A_RRM"/>
</dbReference>
<name>A0A6F9DQS4_9ASCI</name>
<feature type="domain" description="RRM" evidence="4">
    <location>
        <begin position="41"/>
        <end position="140"/>
    </location>
</feature>
<keyword evidence="2" id="KW-0694">RNA-binding</keyword>
<dbReference type="Pfam" id="PF00076">
    <property type="entry name" value="RRM_1"/>
    <property type="match status" value="1"/>
</dbReference>
<dbReference type="PANTHER" id="PTHR13191">
    <property type="entry name" value="RIBOSOMAL RNA PROCESSING PROTEIN 7-RELATED"/>
    <property type="match status" value="1"/>
</dbReference>
<organism evidence="5">
    <name type="scientific">Phallusia mammillata</name>
    <dbReference type="NCBI Taxonomy" id="59560"/>
    <lineage>
        <taxon>Eukaryota</taxon>
        <taxon>Metazoa</taxon>
        <taxon>Chordata</taxon>
        <taxon>Tunicata</taxon>
        <taxon>Ascidiacea</taxon>
        <taxon>Phlebobranchia</taxon>
        <taxon>Ascidiidae</taxon>
        <taxon>Phallusia</taxon>
    </lineage>
</organism>
<accession>A0A6F9DQS4</accession>
<dbReference type="SMART" id="SM00360">
    <property type="entry name" value="RRM"/>
    <property type="match status" value="1"/>
</dbReference>
<dbReference type="PROSITE" id="PS50102">
    <property type="entry name" value="RRM"/>
    <property type="match status" value="1"/>
</dbReference>
<dbReference type="GO" id="GO:0003723">
    <property type="term" value="F:RNA binding"/>
    <property type="evidence" value="ECO:0007669"/>
    <property type="project" value="UniProtKB-UniRule"/>
</dbReference>
<sequence length="265" mass="30921">MKPNVSVLKVKFDQKCTEGHSLYVKQHNVRKSQNADAEMDSTLMVLNVPPYCDEKCLRRLFGECGKISSINVQKKPGTIEPKSSEATKFFPEPQVTGFHVAYITYEEKASVAKALKKCEANTVHVLSTEGKEIQTGIKKWCLEYVRSWPDSKKLQDEVDKFMSSYDAKVEEEEQKELETEGVPDDDGWVKVTRRGRNPGFSRTESKEIKIKAKEKRKRKERELLNVYTYQIRESKREKIAELRRKFEEDKQKIKSMRNARKFRPF</sequence>
<dbReference type="GO" id="GO:0034456">
    <property type="term" value="C:UTP-C complex"/>
    <property type="evidence" value="ECO:0007669"/>
    <property type="project" value="TreeGrafter"/>
</dbReference>
<dbReference type="PANTHER" id="PTHR13191:SF0">
    <property type="entry name" value="RIBOSOMAL RNA-PROCESSING PROTEIN 7 HOMOLOG A-RELATED"/>
    <property type="match status" value="1"/>
</dbReference>
<evidence type="ECO:0000256" key="3">
    <source>
        <dbReference type="SAM" id="Coils"/>
    </source>
</evidence>
<comment type="similarity">
    <text evidence="1">Belongs to the RRP7 family.</text>
</comment>
<dbReference type="Gene3D" id="3.30.70.330">
    <property type="match status" value="1"/>
</dbReference>
<dbReference type="InterPro" id="IPR040446">
    <property type="entry name" value="RRP7"/>
</dbReference>
<evidence type="ECO:0000259" key="4">
    <source>
        <dbReference type="PROSITE" id="PS50102"/>
    </source>
</evidence>
<protein>
    <submittedName>
        <fullName evidence="5">Ribosomal RNA-processing protein 7 homolog A-like</fullName>
    </submittedName>
</protein>
<dbReference type="CDD" id="cd12951">
    <property type="entry name" value="RRP7_Rrp7A"/>
    <property type="match status" value="1"/>
</dbReference>
<dbReference type="Pfam" id="PF12923">
    <property type="entry name" value="RRP7"/>
    <property type="match status" value="1"/>
</dbReference>
<dbReference type="CDD" id="cd12294">
    <property type="entry name" value="RRM_Rrp7A"/>
    <property type="match status" value="1"/>
</dbReference>
<dbReference type="GO" id="GO:0000028">
    <property type="term" value="P:ribosomal small subunit assembly"/>
    <property type="evidence" value="ECO:0007669"/>
    <property type="project" value="TreeGrafter"/>
</dbReference>
<evidence type="ECO:0000313" key="5">
    <source>
        <dbReference type="EMBL" id="CAB3265797.1"/>
    </source>
</evidence>
<dbReference type="Gene3D" id="6.10.250.1770">
    <property type="match status" value="1"/>
</dbReference>
<dbReference type="GO" id="GO:0032545">
    <property type="term" value="C:CURI complex"/>
    <property type="evidence" value="ECO:0007669"/>
    <property type="project" value="TreeGrafter"/>
</dbReference>
<reference evidence="5" key="1">
    <citation type="submission" date="2020-04" db="EMBL/GenBank/DDBJ databases">
        <authorList>
            <person name="Neveu A P."/>
        </authorList>
    </citation>
    <scope>NUCLEOTIDE SEQUENCE</scope>
    <source>
        <tissue evidence="5">Whole embryo</tissue>
    </source>
</reference>
<evidence type="ECO:0000256" key="2">
    <source>
        <dbReference type="PROSITE-ProRule" id="PRU00176"/>
    </source>
</evidence>
<feature type="coiled-coil region" evidence="3">
    <location>
        <begin position="232"/>
        <end position="259"/>
    </location>
</feature>
<dbReference type="InterPro" id="IPR012677">
    <property type="entry name" value="Nucleotide-bd_a/b_plait_sf"/>
</dbReference>
<dbReference type="EMBL" id="LR789935">
    <property type="protein sequence ID" value="CAB3265797.1"/>
    <property type="molecule type" value="mRNA"/>
</dbReference>
<dbReference type="AlphaFoldDB" id="A0A6F9DQS4"/>
<dbReference type="InterPro" id="IPR000504">
    <property type="entry name" value="RRM_dom"/>
</dbReference>
<dbReference type="InterPro" id="IPR024326">
    <property type="entry name" value="RRP7_C"/>
</dbReference>
<dbReference type="InterPro" id="IPR035979">
    <property type="entry name" value="RBD_domain_sf"/>
</dbReference>
<dbReference type="GO" id="GO:0006364">
    <property type="term" value="P:rRNA processing"/>
    <property type="evidence" value="ECO:0007669"/>
    <property type="project" value="TreeGrafter"/>
</dbReference>